<evidence type="ECO:0000256" key="1">
    <source>
        <dbReference type="ARBA" id="ARBA00000085"/>
    </source>
</evidence>
<keyword evidence="4" id="KW-0808">Transferase</keyword>
<gene>
    <name evidence="11" type="ORF">Ctaglu_10200</name>
</gene>
<dbReference type="InterPro" id="IPR005467">
    <property type="entry name" value="His_kinase_dom"/>
</dbReference>
<dbReference type="Pfam" id="PF00072">
    <property type="entry name" value="Response_reg"/>
    <property type="match status" value="1"/>
</dbReference>
<evidence type="ECO:0000256" key="5">
    <source>
        <dbReference type="ARBA" id="ARBA00023012"/>
    </source>
</evidence>
<dbReference type="InterPro" id="IPR011006">
    <property type="entry name" value="CheY-like_superfamily"/>
</dbReference>
<comment type="caution">
    <text evidence="11">The sequence shown here is derived from an EMBL/GenBank/DDBJ whole genome shotgun (WGS) entry which is preliminary data.</text>
</comment>
<dbReference type="Proteomes" id="UP000287872">
    <property type="component" value="Unassembled WGS sequence"/>
</dbReference>
<dbReference type="InterPro" id="IPR036097">
    <property type="entry name" value="HisK_dim/P_sf"/>
</dbReference>
<organism evidence="11 12">
    <name type="scientific">Clostridium tagluense</name>
    <dbReference type="NCBI Taxonomy" id="360422"/>
    <lineage>
        <taxon>Bacteria</taxon>
        <taxon>Bacillati</taxon>
        <taxon>Bacillota</taxon>
        <taxon>Clostridia</taxon>
        <taxon>Eubacteriales</taxon>
        <taxon>Clostridiaceae</taxon>
        <taxon>Clostridium</taxon>
    </lineage>
</organism>
<feature type="domain" description="Response regulatory" evidence="10">
    <location>
        <begin position="393"/>
        <end position="513"/>
    </location>
</feature>
<evidence type="ECO:0000256" key="8">
    <source>
        <dbReference type="SAM" id="Coils"/>
    </source>
</evidence>
<dbReference type="PRINTS" id="PR00344">
    <property type="entry name" value="BCTRLSENSOR"/>
</dbReference>
<dbReference type="PROSITE" id="PS50109">
    <property type="entry name" value="HIS_KIN"/>
    <property type="match status" value="1"/>
</dbReference>
<dbReference type="SMART" id="SM00448">
    <property type="entry name" value="REC"/>
    <property type="match status" value="1"/>
</dbReference>
<evidence type="ECO:0000256" key="2">
    <source>
        <dbReference type="ARBA" id="ARBA00012438"/>
    </source>
</evidence>
<sequence>MGLKEETIDIEYEQLPIPIISFNKDIKVNYLNSEAKDILKKINISNCNYESEVAIPIWLNIKTQEFIKSDEEQQNYIKKIKAQETLYFLQLIFKKILDKDNNCNGIKLIINDISEYLESKDELEKKLQEMRNLLEEQLIKLEKSNSLSILAAGIAHDFNNILTIVLGNIYIMKRYLNISTNKVYNKIYNKFSQIEKLTLQAQDLNQQLMNFSKDGVPVKKNIYIKRLIRKTASMVFSGSNNMCNFSIAHDLWPVEVDEGQIRQVINNLLINAKQAMPNGGNIEVCATNVHVEEKNKNNIKQGKYVMIKIRDKGKGIPKENIEKIFEPYFTTKNDGTGLGLAASYSIITKHNGYIYAESEELVGTTFYVYLMASEEEVTIEKARYEKVIQGTGKVLVMDDDKNIREINRLMLMELGYGVEVAKNGEEALKAYKNSIIQKNTFDAVILDLTIRGGMGGKETIVKLLELDTNVNAIVVSGYSSDSVMDNCKNYGFKDCIKKPYSIEQLANVIYRVIHKTK</sequence>
<keyword evidence="12" id="KW-1185">Reference proteome</keyword>
<dbReference type="Pfam" id="PF02518">
    <property type="entry name" value="HATPase_c"/>
    <property type="match status" value="1"/>
</dbReference>
<feature type="modified residue" description="4-aspartylphosphate" evidence="7">
    <location>
        <position position="447"/>
    </location>
</feature>
<feature type="coiled-coil region" evidence="8">
    <location>
        <begin position="106"/>
        <end position="147"/>
    </location>
</feature>
<dbReference type="RefSeq" id="WP_124998764.1">
    <property type="nucleotide sequence ID" value="NZ_BHYK01000004.1"/>
</dbReference>
<dbReference type="PANTHER" id="PTHR43065:SF42">
    <property type="entry name" value="TWO-COMPONENT SENSOR PPRA"/>
    <property type="match status" value="1"/>
</dbReference>
<dbReference type="GO" id="GO:0000155">
    <property type="term" value="F:phosphorelay sensor kinase activity"/>
    <property type="evidence" value="ECO:0007669"/>
    <property type="project" value="InterPro"/>
</dbReference>
<dbReference type="AlphaFoldDB" id="A0A401UIN0"/>
<keyword evidence="4" id="KW-0418">Kinase</keyword>
<accession>A0A401UIN0</accession>
<keyword evidence="8" id="KW-0175">Coiled coil</keyword>
<evidence type="ECO:0000256" key="6">
    <source>
        <dbReference type="ARBA" id="ARBA00024867"/>
    </source>
</evidence>
<dbReference type="EMBL" id="BHYK01000004">
    <property type="protein sequence ID" value="GCD09397.1"/>
    <property type="molecule type" value="Genomic_DNA"/>
</dbReference>
<dbReference type="InterPro" id="IPR003594">
    <property type="entry name" value="HATPase_dom"/>
</dbReference>
<keyword evidence="7" id="KW-0597">Phosphoprotein</keyword>
<keyword evidence="5" id="KW-0902">Two-component regulatory system</keyword>
<comment type="catalytic activity">
    <reaction evidence="1">
        <text>ATP + protein L-histidine = ADP + protein N-phospho-L-histidine.</text>
        <dbReference type="EC" id="2.7.13.3"/>
    </reaction>
</comment>
<dbReference type="Gene3D" id="3.40.50.2300">
    <property type="match status" value="1"/>
</dbReference>
<feature type="domain" description="Histidine kinase" evidence="9">
    <location>
        <begin position="153"/>
        <end position="374"/>
    </location>
</feature>
<dbReference type="SUPFAM" id="SSF55874">
    <property type="entry name" value="ATPase domain of HSP90 chaperone/DNA topoisomerase II/histidine kinase"/>
    <property type="match status" value="1"/>
</dbReference>
<protein>
    <recommendedName>
        <fullName evidence="3">Stage 0 sporulation protein A homolog</fullName>
        <ecNumber evidence="2">2.7.13.3</ecNumber>
    </recommendedName>
</protein>
<evidence type="ECO:0000259" key="9">
    <source>
        <dbReference type="PROSITE" id="PS50109"/>
    </source>
</evidence>
<dbReference type="SUPFAM" id="SSF47384">
    <property type="entry name" value="Homodimeric domain of signal transducing histidine kinase"/>
    <property type="match status" value="1"/>
</dbReference>
<evidence type="ECO:0000256" key="4">
    <source>
        <dbReference type="ARBA" id="ARBA00022777"/>
    </source>
</evidence>
<dbReference type="OrthoDB" id="9784397at2"/>
<dbReference type="InterPro" id="IPR036890">
    <property type="entry name" value="HATPase_C_sf"/>
</dbReference>
<evidence type="ECO:0000259" key="10">
    <source>
        <dbReference type="PROSITE" id="PS50110"/>
    </source>
</evidence>
<dbReference type="CDD" id="cd00156">
    <property type="entry name" value="REC"/>
    <property type="match status" value="1"/>
</dbReference>
<dbReference type="InterPro" id="IPR004358">
    <property type="entry name" value="Sig_transdc_His_kin-like_C"/>
</dbReference>
<comment type="function">
    <text evidence="6">May play the central regulatory role in sporulation. It may be an element of the effector pathway responsible for the activation of sporulation genes in response to nutritional stress. Spo0A may act in concert with spo0H (a sigma factor) to control the expression of some genes that are critical to the sporulation process.</text>
</comment>
<name>A0A401UIN0_9CLOT</name>
<dbReference type="InterPro" id="IPR001789">
    <property type="entry name" value="Sig_transdc_resp-reg_receiver"/>
</dbReference>
<reference evidence="11 12" key="1">
    <citation type="submission" date="2018-11" db="EMBL/GenBank/DDBJ databases">
        <title>Genome sequencing and assembly of Clostridium tagluense strain A121.</title>
        <authorList>
            <person name="Murakami T."/>
            <person name="Segawa T."/>
            <person name="Shcherbakova V.A."/>
            <person name="Mori H."/>
            <person name="Yoshimura Y."/>
        </authorList>
    </citation>
    <scope>NUCLEOTIDE SEQUENCE [LARGE SCALE GENOMIC DNA]</scope>
    <source>
        <strain evidence="11 12">A121</strain>
    </source>
</reference>
<dbReference type="EC" id="2.7.13.3" evidence="2"/>
<proteinExistence type="predicted"/>
<evidence type="ECO:0000256" key="3">
    <source>
        <dbReference type="ARBA" id="ARBA00018672"/>
    </source>
</evidence>
<dbReference type="SUPFAM" id="SSF52172">
    <property type="entry name" value="CheY-like"/>
    <property type="match status" value="1"/>
</dbReference>
<evidence type="ECO:0000313" key="12">
    <source>
        <dbReference type="Proteomes" id="UP000287872"/>
    </source>
</evidence>
<dbReference type="PROSITE" id="PS50110">
    <property type="entry name" value="RESPONSE_REGULATORY"/>
    <property type="match status" value="1"/>
</dbReference>
<dbReference type="Gene3D" id="3.30.565.10">
    <property type="entry name" value="Histidine kinase-like ATPase, C-terminal domain"/>
    <property type="match status" value="1"/>
</dbReference>
<dbReference type="SMART" id="SM00387">
    <property type="entry name" value="HATPase_c"/>
    <property type="match status" value="1"/>
</dbReference>
<evidence type="ECO:0000256" key="7">
    <source>
        <dbReference type="PROSITE-ProRule" id="PRU00169"/>
    </source>
</evidence>
<evidence type="ECO:0000313" key="11">
    <source>
        <dbReference type="EMBL" id="GCD09397.1"/>
    </source>
</evidence>
<dbReference type="PANTHER" id="PTHR43065">
    <property type="entry name" value="SENSOR HISTIDINE KINASE"/>
    <property type="match status" value="1"/>
</dbReference>
<dbReference type="Gene3D" id="1.10.287.130">
    <property type="match status" value="1"/>
</dbReference>